<dbReference type="AlphaFoldDB" id="A0A3E1K5U5"/>
<comment type="caution">
    <text evidence="12">The sequence shown here is derived from an EMBL/GenBank/DDBJ whole genome shotgun (WGS) entry which is preliminary data.</text>
</comment>
<keyword evidence="7" id="KW-1278">Translocase</keyword>
<reference evidence="12 13" key="1">
    <citation type="submission" date="2018-08" db="EMBL/GenBank/DDBJ databases">
        <title>Wenzhouxiangella salilacus sp. nov., a novel bacterium isolated from a saline lake in Xinjiang Province, China.</title>
        <authorList>
            <person name="Han S."/>
        </authorList>
    </citation>
    <scope>NUCLEOTIDE SEQUENCE [LARGE SCALE GENOMIC DNA]</scope>
    <source>
        <strain evidence="12 13">XDB06</strain>
    </source>
</reference>
<evidence type="ECO:0000256" key="8">
    <source>
        <dbReference type="ARBA" id="ARBA00023004"/>
    </source>
</evidence>
<evidence type="ECO:0000256" key="7">
    <source>
        <dbReference type="ARBA" id="ARBA00022967"/>
    </source>
</evidence>
<keyword evidence="2" id="KW-1003">Cell membrane</keyword>
<dbReference type="Pfam" id="PF08402">
    <property type="entry name" value="TOBE_2"/>
    <property type="match status" value="1"/>
</dbReference>
<dbReference type="SMART" id="SM00382">
    <property type="entry name" value="AAA"/>
    <property type="match status" value="1"/>
</dbReference>
<dbReference type="CDD" id="cd03259">
    <property type="entry name" value="ABC_Carb_Solutes_like"/>
    <property type="match status" value="1"/>
</dbReference>
<evidence type="ECO:0000259" key="11">
    <source>
        <dbReference type="PROSITE" id="PS50893"/>
    </source>
</evidence>
<evidence type="ECO:0000313" key="12">
    <source>
        <dbReference type="EMBL" id="RFF29328.1"/>
    </source>
</evidence>
<dbReference type="GO" id="GO:0043190">
    <property type="term" value="C:ATP-binding cassette (ABC) transporter complex"/>
    <property type="evidence" value="ECO:0007669"/>
    <property type="project" value="InterPro"/>
</dbReference>
<dbReference type="Gene3D" id="3.40.50.300">
    <property type="entry name" value="P-loop containing nucleotide triphosphate hydrolases"/>
    <property type="match status" value="1"/>
</dbReference>
<dbReference type="SUPFAM" id="SSF52540">
    <property type="entry name" value="P-loop containing nucleoside triphosphate hydrolases"/>
    <property type="match status" value="1"/>
</dbReference>
<dbReference type="GO" id="GO:0015697">
    <property type="term" value="P:quaternary ammonium group transport"/>
    <property type="evidence" value="ECO:0007669"/>
    <property type="project" value="UniProtKB-ARBA"/>
</dbReference>
<dbReference type="InterPro" id="IPR003593">
    <property type="entry name" value="AAA+_ATPase"/>
</dbReference>
<keyword evidence="10" id="KW-0472">Membrane</keyword>
<evidence type="ECO:0000256" key="5">
    <source>
        <dbReference type="ARBA" id="ARBA00022741"/>
    </source>
</evidence>
<keyword evidence="13" id="KW-1185">Reference proteome</keyword>
<keyword evidence="6 12" id="KW-0067">ATP-binding</keyword>
<feature type="domain" description="ABC transporter" evidence="11">
    <location>
        <begin position="3"/>
        <end position="235"/>
    </location>
</feature>
<evidence type="ECO:0000256" key="3">
    <source>
        <dbReference type="ARBA" id="ARBA00022496"/>
    </source>
</evidence>
<dbReference type="GO" id="GO:0016887">
    <property type="term" value="F:ATP hydrolysis activity"/>
    <property type="evidence" value="ECO:0007669"/>
    <property type="project" value="InterPro"/>
</dbReference>
<dbReference type="InterPro" id="IPR017871">
    <property type="entry name" value="ABC_transporter-like_CS"/>
</dbReference>
<accession>A0A3E1K5U5</accession>
<protein>
    <submittedName>
        <fullName evidence="12">ABC transporter ATP-binding protein</fullName>
    </submittedName>
</protein>
<dbReference type="InterPro" id="IPR027417">
    <property type="entry name" value="P-loop_NTPase"/>
</dbReference>
<dbReference type="PANTHER" id="PTHR42781">
    <property type="entry name" value="SPERMIDINE/PUTRESCINE IMPORT ATP-BINDING PROTEIN POTA"/>
    <property type="match status" value="1"/>
</dbReference>
<dbReference type="EMBL" id="QUZK01000048">
    <property type="protein sequence ID" value="RFF29328.1"/>
    <property type="molecule type" value="Genomic_DNA"/>
</dbReference>
<evidence type="ECO:0000313" key="13">
    <source>
        <dbReference type="Proteomes" id="UP000260351"/>
    </source>
</evidence>
<organism evidence="12 13">
    <name type="scientific">Wenzhouxiangella sediminis</name>
    <dbReference type="NCBI Taxonomy" id="1792836"/>
    <lineage>
        <taxon>Bacteria</taxon>
        <taxon>Pseudomonadati</taxon>
        <taxon>Pseudomonadota</taxon>
        <taxon>Gammaproteobacteria</taxon>
        <taxon>Chromatiales</taxon>
        <taxon>Wenzhouxiangellaceae</taxon>
        <taxon>Wenzhouxiangella</taxon>
    </lineage>
</organism>
<keyword evidence="3" id="KW-0410">Iron transport</keyword>
<dbReference type="InterPro" id="IPR015853">
    <property type="entry name" value="ABC_transpr_FbpC"/>
</dbReference>
<gene>
    <name evidence="12" type="ORF">DZC52_13565</name>
</gene>
<evidence type="ECO:0000256" key="9">
    <source>
        <dbReference type="ARBA" id="ARBA00023065"/>
    </source>
</evidence>
<keyword evidence="4" id="KW-0997">Cell inner membrane</keyword>
<dbReference type="GO" id="GO:0015408">
    <property type="term" value="F:ABC-type ferric iron transporter activity"/>
    <property type="evidence" value="ECO:0007669"/>
    <property type="project" value="InterPro"/>
</dbReference>
<evidence type="ECO:0000256" key="10">
    <source>
        <dbReference type="ARBA" id="ARBA00023136"/>
    </source>
</evidence>
<dbReference type="InterPro" id="IPR013611">
    <property type="entry name" value="Transp-assoc_OB_typ2"/>
</dbReference>
<keyword evidence="9" id="KW-0406">Ion transport</keyword>
<dbReference type="InterPro" id="IPR003439">
    <property type="entry name" value="ABC_transporter-like_ATP-bd"/>
</dbReference>
<dbReference type="SUPFAM" id="SSF50331">
    <property type="entry name" value="MOP-like"/>
    <property type="match status" value="1"/>
</dbReference>
<evidence type="ECO:0000256" key="6">
    <source>
        <dbReference type="ARBA" id="ARBA00022840"/>
    </source>
</evidence>
<dbReference type="OrthoDB" id="9802264at2"/>
<name>A0A3E1K5U5_9GAMM</name>
<evidence type="ECO:0000256" key="4">
    <source>
        <dbReference type="ARBA" id="ARBA00022519"/>
    </source>
</evidence>
<dbReference type="InterPro" id="IPR050093">
    <property type="entry name" value="ABC_SmlMolc_Importer"/>
</dbReference>
<dbReference type="Pfam" id="PF00005">
    <property type="entry name" value="ABC_tran"/>
    <property type="match status" value="1"/>
</dbReference>
<evidence type="ECO:0000256" key="2">
    <source>
        <dbReference type="ARBA" id="ARBA00022475"/>
    </source>
</evidence>
<evidence type="ECO:0000256" key="1">
    <source>
        <dbReference type="ARBA" id="ARBA00022448"/>
    </source>
</evidence>
<sequence length="356" mass="39146">MILEVDDIWLGYEETSVIRGLSFGLDTGEIGCLLGASGCGKTTALRAIAGFEPLRAGEIRIGGKVASTPSFRLAPEKRSVGMVFQDHALFPHLDVAGNVGFGLRRLSKKERERRIGELLDLTGLDGYSHRYPHELSGGQQQRVALARALAPEPDVLLMDEPFSNLDARLRRHVGEEVRNILKNRGTATLMVTHDQQEAFALADRVGLLKDGRMLQWDSPYQLYHRPASHYVAAFTGRGSYLRAHVEADTLVHGLGRSPVPADRPEGDELALLIRPDDIRPDADGPRARVIARQFQGAQILYRLALDSGEEIAALFPSHDDYAVDQTIGVTLDARHLVLFPTAQAEPFITPTNHNGN</sequence>
<dbReference type="PROSITE" id="PS50893">
    <property type="entry name" value="ABC_TRANSPORTER_2"/>
    <property type="match status" value="1"/>
</dbReference>
<proteinExistence type="predicted"/>
<dbReference type="RefSeq" id="WP_116651694.1">
    <property type="nucleotide sequence ID" value="NZ_QUZK01000048.1"/>
</dbReference>
<keyword evidence="5" id="KW-0547">Nucleotide-binding</keyword>
<dbReference type="PROSITE" id="PS00211">
    <property type="entry name" value="ABC_TRANSPORTER_1"/>
    <property type="match status" value="1"/>
</dbReference>
<dbReference type="PANTHER" id="PTHR42781:SF5">
    <property type="entry name" value="PUTRESCINE TRANSPORT ATP-BINDING PROTEIN POTG"/>
    <property type="match status" value="1"/>
</dbReference>
<dbReference type="GO" id="GO:0005524">
    <property type="term" value="F:ATP binding"/>
    <property type="evidence" value="ECO:0007669"/>
    <property type="project" value="UniProtKB-KW"/>
</dbReference>
<dbReference type="FunFam" id="3.40.50.300:FF:000425">
    <property type="entry name" value="Probable ABC transporter, ATP-binding subunit"/>
    <property type="match status" value="1"/>
</dbReference>
<dbReference type="InterPro" id="IPR008995">
    <property type="entry name" value="Mo/tungstate-bd_C_term_dom"/>
</dbReference>
<dbReference type="Proteomes" id="UP000260351">
    <property type="component" value="Unassembled WGS sequence"/>
</dbReference>
<keyword evidence="1" id="KW-0813">Transport</keyword>
<keyword evidence="8" id="KW-0408">Iron</keyword>